<proteinExistence type="predicted"/>
<keyword evidence="1" id="KW-0175">Coiled coil</keyword>
<dbReference type="InParanoid" id="A0A078ADX7"/>
<reference evidence="3 4" key="1">
    <citation type="submission" date="2014-06" db="EMBL/GenBank/DDBJ databases">
        <authorList>
            <person name="Swart Estienne"/>
        </authorList>
    </citation>
    <scope>NUCLEOTIDE SEQUENCE [LARGE SCALE GENOMIC DNA]</scope>
    <source>
        <strain evidence="3 4">130c</strain>
    </source>
</reference>
<feature type="compositionally biased region" description="Basic and acidic residues" evidence="2">
    <location>
        <begin position="538"/>
        <end position="554"/>
    </location>
</feature>
<evidence type="ECO:0000256" key="2">
    <source>
        <dbReference type="SAM" id="MobiDB-lite"/>
    </source>
</evidence>
<accession>A0A078ADX7</accession>
<evidence type="ECO:0000313" key="4">
    <source>
        <dbReference type="Proteomes" id="UP000039865"/>
    </source>
</evidence>
<dbReference type="AlphaFoldDB" id="A0A078ADX7"/>
<evidence type="ECO:0000313" key="3">
    <source>
        <dbReference type="EMBL" id="CDW80419.1"/>
    </source>
</evidence>
<feature type="region of interest" description="Disordered" evidence="2">
    <location>
        <begin position="538"/>
        <end position="566"/>
    </location>
</feature>
<sequence length="566" mass="66425">MDQNVMNNTRSLLNKFKTGRNELQRADGQTKDRVEVWRKNLHGLTDDLAKQAKLLDELDNGGTKSAEGGNELKKDFFDHLVSQISKEIQELIGICKIVMSLPQQYQNKQKKENIENQWRILTDQMKNEVTKVLGLAQDPSNKTNFQLFLDSDHMALISKLLNLKDHLQRQIFSGILYRKLVVWMDLNIQSDEFVHSKVVEVNNMINDFKEQMHYIPSKLFYSEVDLSSPGNYSINFDGNQDSVANLEALCEAFIEMENLIKKNFKLSSEKLLKFTDSNPVQLTLREELEIVYKQKNLLEDENQNLKLSLIANRENDSKNLLELHQSVEKLKNELQIQQLLHEEKKTSDDERNRLKTWYIPRLKETRKYQKELADELEKIKQDAELLPSMFRAEAVFRNQCKKEKDEAEDEAVRKYQALQKERDDLKHELERKERLSLQAIAARSNMKTHLDQASQSLKDSEKENRSLVQKLKDAEEDVNYYKKKHDEMFQSVSALNKRIEELEQHKIHLLDKLKSQGDKGGLEYIVKTQKLENIKGKELQDRVQVEDYRPELNRSKNQSESNNQFE</sequence>
<dbReference type="Proteomes" id="UP000039865">
    <property type="component" value="Unassembled WGS sequence"/>
</dbReference>
<evidence type="ECO:0000256" key="1">
    <source>
        <dbReference type="SAM" id="Coils"/>
    </source>
</evidence>
<dbReference type="OrthoDB" id="290929at2759"/>
<dbReference type="EMBL" id="CCKQ01008952">
    <property type="protein sequence ID" value="CDW80419.1"/>
    <property type="molecule type" value="Genomic_DNA"/>
</dbReference>
<organism evidence="3 4">
    <name type="scientific">Stylonychia lemnae</name>
    <name type="common">Ciliate</name>
    <dbReference type="NCBI Taxonomy" id="5949"/>
    <lineage>
        <taxon>Eukaryota</taxon>
        <taxon>Sar</taxon>
        <taxon>Alveolata</taxon>
        <taxon>Ciliophora</taxon>
        <taxon>Intramacronucleata</taxon>
        <taxon>Spirotrichea</taxon>
        <taxon>Stichotrichia</taxon>
        <taxon>Sporadotrichida</taxon>
        <taxon>Oxytrichidae</taxon>
        <taxon>Stylonychinae</taxon>
        <taxon>Stylonychia</taxon>
    </lineage>
</organism>
<feature type="compositionally biased region" description="Polar residues" evidence="2">
    <location>
        <begin position="555"/>
        <end position="566"/>
    </location>
</feature>
<gene>
    <name evidence="3" type="primary">Contig5613.g6007</name>
    <name evidence="3" type="ORF">STYLEM_9417</name>
</gene>
<protein>
    <submittedName>
        <fullName evidence="3">Uncharacterized protein</fullName>
    </submittedName>
</protein>
<feature type="coiled-coil region" evidence="1">
    <location>
        <begin position="288"/>
        <end position="512"/>
    </location>
</feature>
<keyword evidence="4" id="KW-1185">Reference proteome</keyword>
<name>A0A078ADX7_STYLE</name>
<dbReference type="OMA" id="NTMGLND"/>